<dbReference type="InterPro" id="IPR009022">
    <property type="entry name" value="EFG_III"/>
</dbReference>
<dbReference type="InterPro" id="IPR000795">
    <property type="entry name" value="T_Tr_GTP-bd_dom"/>
</dbReference>
<evidence type="ECO:0000313" key="4">
    <source>
        <dbReference type="EMBL" id="SVB37854.1"/>
    </source>
</evidence>
<dbReference type="Pfam" id="PF22042">
    <property type="entry name" value="EF-G_D2"/>
    <property type="match status" value="1"/>
</dbReference>
<dbReference type="CDD" id="cd04088">
    <property type="entry name" value="EFG_mtEFG_II"/>
    <property type="match status" value="1"/>
</dbReference>
<dbReference type="InterPro" id="IPR005517">
    <property type="entry name" value="Transl_elong_EFG/EF2_IV"/>
</dbReference>
<gene>
    <name evidence="4" type="ORF">METZ01_LOCUS190708</name>
</gene>
<dbReference type="InterPro" id="IPR009000">
    <property type="entry name" value="Transl_B-barrel_sf"/>
</dbReference>
<dbReference type="InterPro" id="IPR035647">
    <property type="entry name" value="EFG_III/V"/>
</dbReference>
<dbReference type="GO" id="GO:0003924">
    <property type="term" value="F:GTPase activity"/>
    <property type="evidence" value="ECO:0007669"/>
    <property type="project" value="InterPro"/>
</dbReference>
<dbReference type="InterPro" id="IPR047872">
    <property type="entry name" value="EFG_IV"/>
</dbReference>
<dbReference type="CDD" id="cd16262">
    <property type="entry name" value="EFG_III"/>
    <property type="match status" value="1"/>
</dbReference>
<dbReference type="PROSITE" id="PS51722">
    <property type="entry name" value="G_TR_2"/>
    <property type="match status" value="1"/>
</dbReference>
<dbReference type="PRINTS" id="PR00315">
    <property type="entry name" value="ELONGATNFCT"/>
</dbReference>
<dbReference type="NCBIfam" id="TIGR00231">
    <property type="entry name" value="small_GTP"/>
    <property type="match status" value="1"/>
</dbReference>
<dbReference type="CDD" id="cd01434">
    <property type="entry name" value="EFG_mtEFG1_IV"/>
    <property type="match status" value="1"/>
</dbReference>
<evidence type="ECO:0000259" key="3">
    <source>
        <dbReference type="PROSITE" id="PS51722"/>
    </source>
</evidence>
<evidence type="ECO:0000256" key="1">
    <source>
        <dbReference type="ARBA" id="ARBA00022741"/>
    </source>
</evidence>
<dbReference type="Gene3D" id="3.30.70.870">
    <property type="entry name" value="Elongation Factor G (Translational Gtpase), domain 3"/>
    <property type="match status" value="1"/>
</dbReference>
<dbReference type="InterPro" id="IPR020568">
    <property type="entry name" value="Ribosomal_Su5_D2-typ_SF"/>
</dbReference>
<dbReference type="InterPro" id="IPR027417">
    <property type="entry name" value="P-loop_NTPase"/>
</dbReference>
<dbReference type="GO" id="GO:0005525">
    <property type="term" value="F:GTP binding"/>
    <property type="evidence" value="ECO:0007669"/>
    <property type="project" value="UniProtKB-KW"/>
</dbReference>
<dbReference type="SUPFAM" id="SSF54211">
    <property type="entry name" value="Ribosomal protein S5 domain 2-like"/>
    <property type="match status" value="1"/>
</dbReference>
<dbReference type="FunFam" id="3.30.230.10:FF:000003">
    <property type="entry name" value="Elongation factor G"/>
    <property type="match status" value="1"/>
</dbReference>
<dbReference type="PANTHER" id="PTHR43261">
    <property type="entry name" value="TRANSLATION ELONGATION FACTOR G-RELATED"/>
    <property type="match status" value="1"/>
</dbReference>
<dbReference type="SUPFAM" id="SSF54980">
    <property type="entry name" value="EF-G C-terminal domain-like"/>
    <property type="match status" value="1"/>
</dbReference>
<dbReference type="CDD" id="cd04170">
    <property type="entry name" value="EF-G_bact"/>
    <property type="match status" value="1"/>
</dbReference>
<reference evidence="4" key="1">
    <citation type="submission" date="2018-05" db="EMBL/GenBank/DDBJ databases">
        <authorList>
            <person name="Lanie J.A."/>
            <person name="Ng W.-L."/>
            <person name="Kazmierczak K.M."/>
            <person name="Andrzejewski T.M."/>
            <person name="Davidsen T.M."/>
            <person name="Wayne K.J."/>
            <person name="Tettelin H."/>
            <person name="Glass J.I."/>
            <person name="Rusch D."/>
            <person name="Podicherti R."/>
            <person name="Tsui H.-C.T."/>
            <person name="Winkler M.E."/>
        </authorList>
    </citation>
    <scope>NUCLEOTIDE SEQUENCE</scope>
</reference>
<dbReference type="GO" id="GO:0032790">
    <property type="term" value="P:ribosome disassembly"/>
    <property type="evidence" value="ECO:0007669"/>
    <property type="project" value="TreeGrafter"/>
</dbReference>
<proteinExistence type="predicted"/>
<dbReference type="Gene3D" id="2.40.30.10">
    <property type="entry name" value="Translation factors"/>
    <property type="match status" value="1"/>
</dbReference>
<dbReference type="AlphaFoldDB" id="A0A382DIN2"/>
<keyword evidence="2" id="KW-0342">GTP-binding</keyword>
<dbReference type="GO" id="GO:0003746">
    <property type="term" value="F:translation elongation factor activity"/>
    <property type="evidence" value="ECO:0007669"/>
    <property type="project" value="InterPro"/>
</dbReference>
<dbReference type="Pfam" id="PF03764">
    <property type="entry name" value="EFG_IV"/>
    <property type="match status" value="1"/>
</dbReference>
<feature type="non-terminal residue" evidence="4">
    <location>
        <position position="581"/>
    </location>
</feature>
<dbReference type="SMART" id="SM00889">
    <property type="entry name" value="EFG_IV"/>
    <property type="match status" value="1"/>
</dbReference>
<dbReference type="SUPFAM" id="SSF50447">
    <property type="entry name" value="Translation proteins"/>
    <property type="match status" value="1"/>
</dbReference>
<dbReference type="InterPro" id="IPR005225">
    <property type="entry name" value="Small_GTP-bd"/>
</dbReference>
<dbReference type="SUPFAM" id="SSF52540">
    <property type="entry name" value="P-loop containing nucleoside triphosphate hydrolases"/>
    <property type="match status" value="1"/>
</dbReference>
<dbReference type="EMBL" id="UINC01039412">
    <property type="protein sequence ID" value="SVB37854.1"/>
    <property type="molecule type" value="Genomic_DNA"/>
</dbReference>
<evidence type="ECO:0000256" key="2">
    <source>
        <dbReference type="ARBA" id="ARBA00023134"/>
    </source>
</evidence>
<dbReference type="NCBIfam" id="NF009381">
    <property type="entry name" value="PRK12740.1-5"/>
    <property type="match status" value="1"/>
</dbReference>
<dbReference type="InterPro" id="IPR053905">
    <property type="entry name" value="EF-G-like_DII"/>
</dbReference>
<protein>
    <recommendedName>
        <fullName evidence="3">Tr-type G domain-containing protein</fullName>
    </recommendedName>
</protein>
<dbReference type="Gene3D" id="3.40.50.300">
    <property type="entry name" value="P-loop containing nucleotide triphosphate hydrolases"/>
    <property type="match status" value="1"/>
</dbReference>
<dbReference type="InterPro" id="IPR041095">
    <property type="entry name" value="EFG_II"/>
</dbReference>
<feature type="domain" description="Tr-type G" evidence="3">
    <location>
        <begin position="4"/>
        <end position="265"/>
    </location>
</feature>
<organism evidence="4">
    <name type="scientific">marine metagenome</name>
    <dbReference type="NCBI Taxonomy" id="408172"/>
    <lineage>
        <taxon>unclassified sequences</taxon>
        <taxon>metagenomes</taxon>
        <taxon>ecological metagenomes</taxon>
    </lineage>
</organism>
<dbReference type="InterPro" id="IPR014721">
    <property type="entry name" value="Ribsml_uS5_D2-typ_fold_subgr"/>
</dbReference>
<sequence>MDAKDLRNVALLGHSGSGKTSLGESALFTTKAITRMGTIGDGNTVSDFEPEEVKRGGSIQTTLLSIAEDESKINFLDTPGYDDFLGEVVSALRVVEGAIIVVAAPAGVDVGTERGWNMCEAAGIPRMFVVNKMDRENASFSRNIADIQASFGRQCIPFQVPLGDADDFKGVISIVNPPADVPAEVADEVAAARERLIEAAAESDDNLADRYLSGEELSAEEVISGVRTAVLAGELVPILATSSTPEAIGVTEFLETTRSFLPSPIDGKHTDVFKGSDAAEYKTDSASPLAAFVFKTTADPFVGKLSVFRVYQGTFKSNSEVWNSNQEQSERIGQLYLPKGKSQENVAEITAGDIGAIGKLNSTLTGDTLCVRESSVTFPKIKQPVGYFRMAVTPASKDDLDKMSMALSRIVEEDPTLRFSRDAGTSESLITGLGDAQIEVALEKIKRKFGADLRVKMPKVPYRETITRTANSEYRHKKQSGGHGQFGHVLLRLEPQDRDQGFEFSTEVTGGRVPKEYIPSVEKGVTKALDEGSLAGFPLVDLKAVLYDGSSHDVDSSGMSFEIASSQALRQGLADAGPVLL</sequence>
<dbReference type="Pfam" id="PF00009">
    <property type="entry name" value="GTP_EFTU"/>
    <property type="match status" value="1"/>
</dbReference>
<dbReference type="Gene3D" id="3.30.230.10">
    <property type="match status" value="1"/>
</dbReference>
<dbReference type="PANTHER" id="PTHR43261:SF6">
    <property type="entry name" value="ELONGATION FACTOR G-LIKE PROTEIN"/>
    <property type="match status" value="1"/>
</dbReference>
<dbReference type="Pfam" id="PF14492">
    <property type="entry name" value="EFG_III"/>
    <property type="match status" value="1"/>
</dbReference>
<accession>A0A382DIN2</accession>
<name>A0A382DIN2_9ZZZZ</name>
<keyword evidence="1" id="KW-0547">Nucleotide-binding</keyword>